<gene>
    <name evidence="2" type="ORF">C7U56_11050</name>
</gene>
<evidence type="ECO:0000313" key="3">
    <source>
        <dbReference type="Proteomes" id="UP000241048"/>
    </source>
</evidence>
<dbReference type="AlphaFoldDB" id="A0A2T3FP98"/>
<feature type="transmembrane region" description="Helical" evidence="1">
    <location>
        <begin position="40"/>
        <end position="63"/>
    </location>
</feature>
<evidence type="ECO:0000313" key="2">
    <source>
        <dbReference type="EMBL" id="PST37117.1"/>
    </source>
</evidence>
<dbReference type="EMBL" id="PYLO01000003">
    <property type="protein sequence ID" value="PST37117.1"/>
    <property type="molecule type" value="Genomic_DNA"/>
</dbReference>
<feature type="transmembrane region" description="Helical" evidence="1">
    <location>
        <begin position="83"/>
        <end position="103"/>
    </location>
</feature>
<evidence type="ECO:0000256" key="1">
    <source>
        <dbReference type="SAM" id="Phobius"/>
    </source>
</evidence>
<keyword evidence="3" id="KW-1185">Reference proteome</keyword>
<organism evidence="2 3">
    <name type="scientific">Clostridium fessum</name>
    <dbReference type="NCBI Taxonomy" id="2126740"/>
    <lineage>
        <taxon>Bacteria</taxon>
        <taxon>Bacillati</taxon>
        <taxon>Bacillota</taxon>
        <taxon>Clostridia</taxon>
        <taxon>Eubacteriales</taxon>
        <taxon>Clostridiaceae</taxon>
        <taxon>Clostridium</taxon>
    </lineage>
</organism>
<reference evidence="2 3" key="1">
    <citation type="submission" date="2018-03" db="EMBL/GenBank/DDBJ databases">
        <title>Lachnoclostridium SNUG30386 gen.nov., sp.nov., isolated from human faeces.</title>
        <authorList>
            <person name="Seo B."/>
            <person name="Jeon K."/>
            <person name="Ko G."/>
        </authorList>
    </citation>
    <scope>NUCLEOTIDE SEQUENCE [LARGE SCALE GENOMIC DNA]</scope>
    <source>
        <strain evidence="2 3">SNUG30386</strain>
    </source>
</reference>
<keyword evidence="1" id="KW-1133">Transmembrane helix</keyword>
<name>A0A2T3FP98_9CLOT</name>
<protein>
    <submittedName>
        <fullName evidence="2">Uncharacterized protein</fullName>
    </submittedName>
</protein>
<sequence>MLNEDKIKLMTELALFEKKHASQMKTVNQYFKSDYISRNLLRGFISYTLCSILLFGMWVLFNVEVVLSSIGMDELKGLAFRGGALYLGGLFLYVVLTIIVYGGRYEYEERMNRIYIAKLKHLDKRYDIHRRARKMERERRGR</sequence>
<keyword evidence="1" id="KW-0812">Transmembrane</keyword>
<dbReference type="Proteomes" id="UP000241048">
    <property type="component" value="Unassembled WGS sequence"/>
</dbReference>
<proteinExistence type="predicted"/>
<comment type="caution">
    <text evidence="2">The sequence shown here is derived from an EMBL/GenBank/DDBJ whole genome shotgun (WGS) entry which is preliminary data.</text>
</comment>
<keyword evidence="1" id="KW-0472">Membrane</keyword>
<accession>A0A2T3FP98</accession>